<sequence length="478" mass="54635">MSFNDTNAKLPVKAIATRPEIRFPRELVDHIANYMGKKELATCSLLSRYWRTSAVPLLFCKIVVHDHTLEGLDFCPSEHKCADETMNFDAFRRFLRNPANKEIAPLIKGLTIRSDEPEFDPVPLEVSDFDFVLSKLCSLESLELVNIHLLRCRAGVSLECWSRSKPLKKLVLLDLCMEPPSADIVSMQKIGRDSMMAMDCCFVQLLKMFSQVDNLSIMDVIFDWEANPEGSPYGWYWNSPRLALFTGVTLHGRCRIQELTLRACSEVSQADIIQILRFCEGINSLRRLEITDSEGMQHELISAVGRSITHLRIDVHDNTDELEYEDQYCVAECTAITSLYIHVQIDSVIEALQVEAFNHLNNIFHNLRTSVSCITVEFDYSWLHLYSPSSTNPTYDGGPHRFPDESYLQSIDWEFIDAFSSRPALNSILFVFCHIPASTYPTPVSFQREMKAVKERLPQLTKKKLLVCTTKLRAEGEE</sequence>
<evidence type="ECO:0000313" key="2">
    <source>
        <dbReference type="EMBL" id="TCD66801.1"/>
    </source>
</evidence>
<dbReference type="EMBL" id="RWJN01000121">
    <property type="protein sequence ID" value="TCD66801.1"/>
    <property type="molecule type" value="Genomic_DNA"/>
</dbReference>
<protein>
    <recommendedName>
        <fullName evidence="1">F-box domain-containing protein</fullName>
    </recommendedName>
</protein>
<evidence type="ECO:0000259" key="1">
    <source>
        <dbReference type="Pfam" id="PF00646"/>
    </source>
</evidence>
<organism evidence="2 3">
    <name type="scientific">Steccherinum ochraceum</name>
    <dbReference type="NCBI Taxonomy" id="92696"/>
    <lineage>
        <taxon>Eukaryota</taxon>
        <taxon>Fungi</taxon>
        <taxon>Dikarya</taxon>
        <taxon>Basidiomycota</taxon>
        <taxon>Agaricomycotina</taxon>
        <taxon>Agaricomycetes</taxon>
        <taxon>Polyporales</taxon>
        <taxon>Steccherinaceae</taxon>
        <taxon>Steccherinum</taxon>
    </lineage>
</organism>
<proteinExistence type="predicted"/>
<dbReference type="AlphaFoldDB" id="A0A4R0RF38"/>
<dbReference type="Pfam" id="PF00646">
    <property type="entry name" value="F-box"/>
    <property type="match status" value="1"/>
</dbReference>
<keyword evidence="3" id="KW-1185">Reference proteome</keyword>
<accession>A0A4R0RF38</accession>
<dbReference type="Proteomes" id="UP000292702">
    <property type="component" value="Unassembled WGS sequence"/>
</dbReference>
<dbReference type="InterPro" id="IPR036047">
    <property type="entry name" value="F-box-like_dom_sf"/>
</dbReference>
<reference evidence="2 3" key="1">
    <citation type="submission" date="2018-11" db="EMBL/GenBank/DDBJ databases">
        <title>Genome assembly of Steccherinum ochraceum LE-BIN_3174, the white-rot fungus of the Steccherinaceae family (The Residual Polyporoid clade, Polyporales, Basidiomycota).</title>
        <authorList>
            <person name="Fedorova T.V."/>
            <person name="Glazunova O.A."/>
            <person name="Landesman E.O."/>
            <person name="Moiseenko K.V."/>
            <person name="Psurtseva N.V."/>
            <person name="Savinova O.S."/>
            <person name="Shakhova N.V."/>
            <person name="Tyazhelova T.V."/>
            <person name="Vasina D.V."/>
        </authorList>
    </citation>
    <scope>NUCLEOTIDE SEQUENCE [LARGE SCALE GENOMIC DNA]</scope>
    <source>
        <strain evidence="2 3">LE-BIN_3174</strain>
    </source>
</reference>
<evidence type="ECO:0000313" key="3">
    <source>
        <dbReference type="Proteomes" id="UP000292702"/>
    </source>
</evidence>
<feature type="domain" description="F-box" evidence="1">
    <location>
        <begin position="22"/>
        <end position="52"/>
    </location>
</feature>
<dbReference type="InterPro" id="IPR001810">
    <property type="entry name" value="F-box_dom"/>
</dbReference>
<name>A0A4R0RF38_9APHY</name>
<comment type="caution">
    <text evidence="2">The sequence shown here is derived from an EMBL/GenBank/DDBJ whole genome shotgun (WGS) entry which is preliminary data.</text>
</comment>
<dbReference type="SUPFAM" id="SSF52047">
    <property type="entry name" value="RNI-like"/>
    <property type="match status" value="1"/>
</dbReference>
<dbReference type="SUPFAM" id="SSF81383">
    <property type="entry name" value="F-box domain"/>
    <property type="match status" value="1"/>
</dbReference>
<gene>
    <name evidence="2" type="ORF">EIP91_000937</name>
</gene>